<keyword evidence="3" id="KW-0732">Signal</keyword>
<dbReference type="InterPro" id="IPR004214">
    <property type="entry name" value="Conotoxin"/>
</dbReference>
<sequence>MGVVLFIFLVLFPLVTLQVDEGRPVERYAKNKQDLNPVKRRGIITRDMWPRECCKEAWCDGGCYCCE</sequence>
<protein>
    <submittedName>
        <fullName evidence="4">Conotoxin</fullName>
    </submittedName>
</protein>
<accession>A0A291C2J5</accession>
<reference evidence="4" key="2">
    <citation type="submission" date="2017-07" db="EMBL/GenBank/DDBJ databases">
        <authorList>
            <person name="Sun Z.S."/>
            <person name="Albrecht U."/>
            <person name="Echele G."/>
            <person name="Lee C.C."/>
        </authorList>
    </citation>
    <scope>NUCLEOTIDE SEQUENCE</scope>
    <source>
        <strain evidence="4">M_Ps3.13</strain>
    </source>
</reference>
<dbReference type="EMBL" id="MF576812">
    <property type="protein sequence ID" value="ATF27646.1"/>
    <property type="molecule type" value="mRNA"/>
</dbReference>
<evidence type="ECO:0000313" key="4">
    <source>
        <dbReference type="EMBL" id="ATF27646.1"/>
    </source>
</evidence>
<name>A0A291C2J5_CONPC</name>
<dbReference type="AlphaFoldDB" id="A0A291C2J5"/>
<feature type="signal peptide" evidence="3">
    <location>
        <begin position="1"/>
        <end position="17"/>
    </location>
</feature>
<dbReference type="Pfam" id="PF02950">
    <property type="entry name" value="Conotoxin"/>
    <property type="match status" value="1"/>
</dbReference>
<keyword evidence="2" id="KW-0964">Secreted</keyword>
<organism evidence="4">
    <name type="scientific">Conus praecellens</name>
    <name type="common">Admirable cone</name>
    <dbReference type="NCBI Taxonomy" id="128530"/>
    <lineage>
        <taxon>Eukaryota</taxon>
        <taxon>Metazoa</taxon>
        <taxon>Spiralia</taxon>
        <taxon>Lophotrochozoa</taxon>
        <taxon>Mollusca</taxon>
        <taxon>Gastropoda</taxon>
        <taxon>Caenogastropoda</taxon>
        <taxon>Neogastropoda</taxon>
        <taxon>Conoidea</taxon>
        <taxon>Conidae</taxon>
        <taxon>Conus</taxon>
        <taxon>Turriconus</taxon>
    </lineage>
</organism>
<dbReference type="GO" id="GO:0005576">
    <property type="term" value="C:extracellular region"/>
    <property type="evidence" value="ECO:0007669"/>
    <property type="project" value="UniProtKB-SubCell"/>
</dbReference>
<feature type="chain" id="PRO_5012764598" evidence="3">
    <location>
        <begin position="18"/>
        <end position="67"/>
    </location>
</feature>
<evidence type="ECO:0000256" key="3">
    <source>
        <dbReference type="SAM" id="SignalP"/>
    </source>
</evidence>
<proteinExistence type="evidence at transcript level"/>
<dbReference type="GO" id="GO:0008200">
    <property type="term" value="F:ion channel inhibitor activity"/>
    <property type="evidence" value="ECO:0007669"/>
    <property type="project" value="InterPro"/>
</dbReference>
<comment type="subcellular location">
    <subcellularLocation>
        <location evidence="1">Secreted</location>
    </subcellularLocation>
</comment>
<evidence type="ECO:0000256" key="2">
    <source>
        <dbReference type="ARBA" id="ARBA00022525"/>
    </source>
</evidence>
<evidence type="ECO:0000256" key="1">
    <source>
        <dbReference type="ARBA" id="ARBA00004613"/>
    </source>
</evidence>
<reference evidence="4" key="1">
    <citation type="journal article" date="2017" name="Genome Biol. Evol.">
        <title>Divergence of the Venom Exogene Repertoire in Two Sister Species of Turriconus.</title>
        <authorList>
            <person name="Li Q."/>
            <person name="Barghi N."/>
            <person name="Lu A."/>
            <person name="Fedosov A.E."/>
            <person name="Bandyopadhyay P.K."/>
            <person name="Lluisma A.O."/>
            <person name="Concepcion G.P."/>
            <person name="Yandell M."/>
            <person name="Olivera B.M."/>
            <person name="Safavi-Hemami H."/>
        </authorList>
    </citation>
    <scope>NUCLEOTIDE SEQUENCE</scope>
    <source>
        <strain evidence="4">M_Ps3.13</strain>
    </source>
</reference>